<comment type="similarity">
    <text evidence="2">Belongs to the resistance-nodulation-cell division (RND) (TC 2.A.6) family. MmpL subfamily.</text>
</comment>
<dbReference type="InterPro" id="IPR050545">
    <property type="entry name" value="Mycobact_MmpL"/>
</dbReference>
<dbReference type="RefSeq" id="WP_249338655.1">
    <property type="nucleotide sequence ID" value="NZ_JBITPR010000046.1"/>
</dbReference>
<evidence type="ECO:0000256" key="1">
    <source>
        <dbReference type="ARBA" id="ARBA00004651"/>
    </source>
</evidence>
<evidence type="ECO:0000256" key="2">
    <source>
        <dbReference type="ARBA" id="ARBA00010157"/>
    </source>
</evidence>
<protein>
    <submittedName>
        <fullName evidence="11">MMPL family transporter</fullName>
    </submittedName>
</protein>
<evidence type="ECO:0000313" key="12">
    <source>
        <dbReference type="Proteomes" id="UP001614264"/>
    </source>
</evidence>
<feature type="domain" description="Membrane transport protein MMPL" evidence="9">
    <location>
        <begin position="28"/>
        <end position="321"/>
    </location>
</feature>
<name>A0ABW8BF93_9ACTN</name>
<sequence>MISLLVVLSAGLLGYQESFNTLSGFRAATESEHGQHLIQEEFGPGEIAPSTVVVHSQDNLRSGPAPADIATALTDADHVSRVADPRMGKDGKTVFYDVVFDLDPYSSKALDAIGPLKQATQSAAQAAGVQDATVLIGGETAQNADIRSALDRDTTFIVLLVLALVTAVLVLLLRSLLAPLYLVATLILSFLATLGATTFFTVTVLGDDGIGNRVTAYIFVFLVALGVDYNIFIMSRFKQELRTQPPAKAITAALTRTGGVISSAGLILAATFAVLMTQPIRELFQFGFAMAFGILLDTFLIRPLLVPAIVRLLGDRALWPARPGTPTPSTPTPEPPSADAPAAQAAEPGSGRLLRAFTWIAVIEACTWAGLLVGMYLKYIPETTELGVRIFGTLHGAAFIAYVFLTVLVAIRLKWRLGRTTIFALLAAVPPFMTIAFEIWARRTGRLPQPAADPSPTPAL</sequence>
<evidence type="ECO:0000256" key="6">
    <source>
        <dbReference type="ARBA" id="ARBA00023136"/>
    </source>
</evidence>
<feature type="transmembrane region" description="Helical" evidence="8">
    <location>
        <begin position="356"/>
        <end position="377"/>
    </location>
</feature>
<dbReference type="Proteomes" id="UP001614264">
    <property type="component" value="Unassembled WGS sequence"/>
</dbReference>
<keyword evidence="3" id="KW-1003">Cell membrane</keyword>
<evidence type="ECO:0000259" key="9">
    <source>
        <dbReference type="Pfam" id="PF03176"/>
    </source>
</evidence>
<feature type="transmembrane region" description="Helical" evidence="8">
    <location>
        <begin position="214"/>
        <end position="232"/>
    </location>
</feature>
<dbReference type="InterPro" id="IPR004869">
    <property type="entry name" value="MMPL_dom"/>
</dbReference>
<dbReference type="SUPFAM" id="SSF82866">
    <property type="entry name" value="Multidrug efflux transporter AcrB transmembrane domain"/>
    <property type="match status" value="1"/>
</dbReference>
<evidence type="ECO:0000256" key="7">
    <source>
        <dbReference type="SAM" id="MobiDB-lite"/>
    </source>
</evidence>
<keyword evidence="6 8" id="KW-0472">Membrane</keyword>
<keyword evidence="12" id="KW-1185">Reference proteome</keyword>
<feature type="transmembrane region" description="Helical" evidence="8">
    <location>
        <begin position="253"/>
        <end position="277"/>
    </location>
</feature>
<feature type="transmembrane region" description="Helical" evidence="8">
    <location>
        <begin position="283"/>
        <end position="301"/>
    </location>
</feature>
<gene>
    <name evidence="11" type="ORF">AB4829_23110</name>
</gene>
<dbReference type="InterPro" id="IPR023845">
    <property type="entry name" value="DUF3817_TM"/>
</dbReference>
<dbReference type="EMBL" id="JBITPR010000046">
    <property type="protein sequence ID" value="MFI7873478.1"/>
    <property type="molecule type" value="Genomic_DNA"/>
</dbReference>
<dbReference type="PANTHER" id="PTHR33406">
    <property type="entry name" value="MEMBRANE PROTEIN MJ1562-RELATED"/>
    <property type="match status" value="1"/>
</dbReference>
<feature type="transmembrane region" description="Helical" evidence="8">
    <location>
        <begin position="156"/>
        <end position="173"/>
    </location>
</feature>
<comment type="caution">
    <text evidence="11">The sequence shown here is derived from an EMBL/GenBank/DDBJ whole genome shotgun (WGS) entry which is preliminary data.</text>
</comment>
<keyword evidence="4 8" id="KW-0812">Transmembrane</keyword>
<evidence type="ECO:0000256" key="3">
    <source>
        <dbReference type="ARBA" id="ARBA00022475"/>
    </source>
</evidence>
<evidence type="ECO:0000256" key="5">
    <source>
        <dbReference type="ARBA" id="ARBA00022989"/>
    </source>
</evidence>
<organism evidence="11 12">
    <name type="scientific">Streptomyces salinarius</name>
    <dbReference type="NCBI Taxonomy" id="2762598"/>
    <lineage>
        <taxon>Bacteria</taxon>
        <taxon>Bacillati</taxon>
        <taxon>Actinomycetota</taxon>
        <taxon>Actinomycetes</taxon>
        <taxon>Kitasatosporales</taxon>
        <taxon>Streptomycetaceae</taxon>
        <taxon>Streptomyces</taxon>
    </lineage>
</organism>
<feature type="transmembrane region" description="Helical" evidence="8">
    <location>
        <begin position="389"/>
        <end position="410"/>
    </location>
</feature>
<feature type="compositionally biased region" description="Pro residues" evidence="7">
    <location>
        <begin position="323"/>
        <end position="338"/>
    </location>
</feature>
<feature type="domain" description="DUF3817" evidence="10">
    <location>
        <begin position="354"/>
        <end position="443"/>
    </location>
</feature>
<keyword evidence="5 8" id="KW-1133">Transmembrane helix</keyword>
<feature type="transmembrane region" description="Helical" evidence="8">
    <location>
        <begin position="422"/>
        <end position="441"/>
    </location>
</feature>
<dbReference type="Gene3D" id="1.20.1640.10">
    <property type="entry name" value="Multidrug efflux transporter AcrB transmembrane domain"/>
    <property type="match status" value="1"/>
</dbReference>
<evidence type="ECO:0000259" key="10">
    <source>
        <dbReference type="Pfam" id="PF12823"/>
    </source>
</evidence>
<dbReference type="NCBIfam" id="TIGR03954">
    <property type="entry name" value="integ_memb_HG"/>
    <property type="match status" value="1"/>
</dbReference>
<accession>A0ABW8BF93</accession>
<comment type="subcellular location">
    <subcellularLocation>
        <location evidence="1">Cell membrane</location>
        <topology evidence="1">Multi-pass membrane protein</topology>
    </subcellularLocation>
</comment>
<proteinExistence type="inferred from homology"/>
<dbReference type="PANTHER" id="PTHR33406:SF6">
    <property type="entry name" value="MEMBRANE PROTEIN YDGH-RELATED"/>
    <property type="match status" value="1"/>
</dbReference>
<dbReference type="Pfam" id="PF12823">
    <property type="entry name" value="DUF3817"/>
    <property type="match status" value="1"/>
</dbReference>
<feature type="region of interest" description="Disordered" evidence="7">
    <location>
        <begin position="323"/>
        <end position="344"/>
    </location>
</feature>
<dbReference type="Pfam" id="PF03176">
    <property type="entry name" value="MMPL"/>
    <property type="match status" value="1"/>
</dbReference>
<evidence type="ECO:0000313" key="11">
    <source>
        <dbReference type="EMBL" id="MFI7873478.1"/>
    </source>
</evidence>
<evidence type="ECO:0000256" key="4">
    <source>
        <dbReference type="ARBA" id="ARBA00022692"/>
    </source>
</evidence>
<feature type="transmembrane region" description="Helical" evidence="8">
    <location>
        <begin position="180"/>
        <end position="202"/>
    </location>
</feature>
<reference evidence="11 12" key="1">
    <citation type="submission" date="2024-07" db="EMBL/GenBank/DDBJ databases">
        <title>Whole genome sequencing of Prodigiosin pigment-producing Streptomyces salinarius isolated from rhizosphere soil of Arachis hypogaea.</title>
        <authorList>
            <person name="Vidhya A."/>
            <person name="Ramya S."/>
        </authorList>
    </citation>
    <scope>NUCLEOTIDE SEQUENCE [LARGE SCALE GENOMIC DNA]</scope>
    <source>
        <strain evidence="11 12">VRMG2420</strain>
    </source>
</reference>
<evidence type="ECO:0000256" key="8">
    <source>
        <dbReference type="SAM" id="Phobius"/>
    </source>
</evidence>